<keyword evidence="2" id="KW-0238">DNA-binding</keyword>
<evidence type="ECO:0000256" key="1">
    <source>
        <dbReference type="ARBA" id="ARBA00023015"/>
    </source>
</evidence>
<feature type="domain" description="Cyclic nucleotide-binding" evidence="4">
    <location>
        <begin position="8"/>
        <end position="105"/>
    </location>
</feature>
<dbReference type="RefSeq" id="WP_249297284.1">
    <property type="nucleotide sequence ID" value="NZ_JACRSX010000002.1"/>
</dbReference>
<evidence type="ECO:0000256" key="3">
    <source>
        <dbReference type="ARBA" id="ARBA00023163"/>
    </source>
</evidence>
<accession>A0ABR7MZ30</accession>
<organism evidence="6 7">
    <name type="scientific">Jutongia huaianensis</name>
    <dbReference type="NCBI Taxonomy" id="2763668"/>
    <lineage>
        <taxon>Bacteria</taxon>
        <taxon>Bacillati</taxon>
        <taxon>Bacillota</taxon>
        <taxon>Clostridia</taxon>
        <taxon>Lachnospirales</taxon>
        <taxon>Lachnospiraceae</taxon>
        <taxon>Jutongia</taxon>
    </lineage>
</organism>
<keyword evidence="3" id="KW-0804">Transcription</keyword>
<feature type="domain" description="HTH crp-type" evidence="5">
    <location>
        <begin position="148"/>
        <end position="216"/>
    </location>
</feature>
<dbReference type="InterPro" id="IPR012318">
    <property type="entry name" value="HTH_CRP"/>
</dbReference>
<dbReference type="InterPro" id="IPR000595">
    <property type="entry name" value="cNMP-bd_dom"/>
</dbReference>
<dbReference type="InterPro" id="IPR014710">
    <property type="entry name" value="RmlC-like_jellyroll"/>
</dbReference>
<dbReference type="InterPro" id="IPR036390">
    <property type="entry name" value="WH_DNA-bd_sf"/>
</dbReference>
<keyword evidence="1" id="KW-0805">Transcription regulation</keyword>
<evidence type="ECO:0000259" key="4">
    <source>
        <dbReference type="PROSITE" id="PS50042"/>
    </source>
</evidence>
<dbReference type="CDD" id="cd00038">
    <property type="entry name" value="CAP_ED"/>
    <property type="match status" value="1"/>
</dbReference>
<reference evidence="6 7" key="1">
    <citation type="submission" date="2020-08" db="EMBL/GenBank/DDBJ databases">
        <title>Genome public.</title>
        <authorList>
            <person name="Liu C."/>
            <person name="Sun Q."/>
        </authorList>
    </citation>
    <scope>NUCLEOTIDE SEQUENCE [LARGE SCALE GENOMIC DNA]</scope>
    <source>
        <strain evidence="6 7">NSJ-37</strain>
    </source>
</reference>
<sequence length="221" mass="25092">MKNMIHPIFGSLSEEELEALKMHTRIHEKNIKKNTIIFHFGDLVTETGIVLSGSVHIETTDFWGNTSLLSNVEAGGVFAETYSLCHEPMMVDVAAASDCRILFMDMEFLHDPTLSGYSWHQKMLSNMLSISIRKNLTLSHRIFCTSPKTIRERLLTYLSSQAGKTGSSSFQIPFNRQQMADYLNLDRSALSKELGKMRDEGLIIFHKNQFTLLHPALNESH</sequence>
<dbReference type="PROSITE" id="PS50042">
    <property type="entry name" value="CNMP_BINDING_3"/>
    <property type="match status" value="1"/>
</dbReference>
<dbReference type="InterPro" id="IPR018490">
    <property type="entry name" value="cNMP-bd_dom_sf"/>
</dbReference>
<evidence type="ECO:0000256" key="2">
    <source>
        <dbReference type="ARBA" id="ARBA00023125"/>
    </source>
</evidence>
<dbReference type="SUPFAM" id="SSF51206">
    <property type="entry name" value="cAMP-binding domain-like"/>
    <property type="match status" value="1"/>
</dbReference>
<evidence type="ECO:0000259" key="5">
    <source>
        <dbReference type="PROSITE" id="PS51063"/>
    </source>
</evidence>
<dbReference type="Pfam" id="PF00027">
    <property type="entry name" value="cNMP_binding"/>
    <property type="match status" value="1"/>
</dbReference>
<dbReference type="Pfam" id="PF13545">
    <property type="entry name" value="HTH_Crp_2"/>
    <property type="match status" value="1"/>
</dbReference>
<evidence type="ECO:0000313" key="7">
    <source>
        <dbReference type="Proteomes" id="UP000606193"/>
    </source>
</evidence>
<protein>
    <submittedName>
        <fullName evidence="6">Crp/Fnr family transcriptional regulator</fullName>
    </submittedName>
</protein>
<keyword evidence="7" id="KW-1185">Reference proteome</keyword>
<dbReference type="Proteomes" id="UP000606193">
    <property type="component" value="Unassembled WGS sequence"/>
</dbReference>
<name>A0ABR7MZ30_9FIRM</name>
<dbReference type="EMBL" id="JACRSX010000002">
    <property type="protein sequence ID" value="MBC8561613.1"/>
    <property type="molecule type" value="Genomic_DNA"/>
</dbReference>
<comment type="caution">
    <text evidence="6">The sequence shown here is derived from an EMBL/GenBank/DDBJ whole genome shotgun (WGS) entry which is preliminary data.</text>
</comment>
<proteinExistence type="predicted"/>
<gene>
    <name evidence="6" type="ORF">H8704_03045</name>
</gene>
<dbReference type="SMART" id="SM00419">
    <property type="entry name" value="HTH_CRP"/>
    <property type="match status" value="1"/>
</dbReference>
<dbReference type="SUPFAM" id="SSF46785">
    <property type="entry name" value="Winged helix' DNA-binding domain"/>
    <property type="match status" value="1"/>
</dbReference>
<evidence type="ECO:0000313" key="6">
    <source>
        <dbReference type="EMBL" id="MBC8561613.1"/>
    </source>
</evidence>
<dbReference type="Gene3D" id="2.60.120.10">
    <property type="entry name" value="Jelly Rolls"/>
    <property type="match status" value="1"/>
</dbReference>
<dbReference type="PROSITE" id="PS51063">
    <property type="entry name" value="HTH_CRP_2"/>
    <property type="match status" value="1"/>
</dbReference>